<dbReference type="Pfam" id="PF06170">
    <property type="entry name" value="DUF983"/>
    <property type="match status" value="1"/>
</dbReference>
<keyword evidence="3" id="KW-1185">Reference proteome</keyword>
<comment type="caution">
    <text evidence="2">The sequence shown here is derived from an EMBL/GenBank/DDBJ whole genome shotgun (WGS) entry which is preliminary data.</text>
</comment>
<evidence type="ECO:0000313" key="3">
    <source>
        <dbReference type="Proteomes" id="UP000321464"/>
    </source>
</evidence>
<evidence type="ECO:0008006" key="4">
    <source>
        <dbReference type="Google" id="ProtNLM"/>
    </source>
</evidence>
<sequence>MPNAALPLDPAILPHSVWNAIGRGASGKCPRCGGTHLFAGGLKPIERCRMCGQNWTLHAADDFPPYIAILLTGHLMAPVIIGIGKMENLPEWAMMLIVVTIAAALIAAILRPAKGGVIALQWWLGMQGFAGHSGKAEAGVA</sequence>
<organism evidence="2 3">
    <name type="scientific">Novosphingobium sediminis</name>
    <dbReference type="NCBI Taxonomy" id="707214"/>
    <lineage>
        <taxon>Bacteria</taxon>
        <taxon>Pseudomonadati</taxon>
        <taxon>Pseudomonadota</taxon>
        <taxon>Alphaproteobacteria</taxon>
        <taxon>Sphingomonadales</taxon>
        <taxon>Sphingomonadaceae</taxon>
        <taxon>Novosphingobium</taxon>
    </lineage>
</organism>
<protein>
    <recommendedName>
        <fullName evidence="4">DUF983 domain-containing protein</fullName>
    </recommendedName>
</protein>
<keyword evidence="1" id="KW-1133">Transmembrane helix</keyword>
<proteinExistence type="predicted"/>
<gene>
    <name evidence="2" type="ORF">NSE01_31200</name>
</gene>
<evidence type="ECO:0000313" key="2">
    <source>
        <dbReference type="EMBL" id="GEO01288.1"/>
    </source>
</evidence>
<evidence type="ECO:0000256" key="1">
    <source>
        <dbReference type="SAM" id="Phobius"/>
    </source>
</evidence>
<dbReference type="Proteomes" id="UP000321464">
    <property type="component" value="Unassembled WGS sequence"/>
</dbReference>
<dbReference type="EMBL" id="BJYR01000020">
    <property type="protein sequence ID" value="GEO01288.1"/>
    <property type="molecule type" value="Genomic_DNA"/>
</dbReference>
<dbReference type="InterPro" id="IPR009325">
    <property type="entry name" value="DUF983"/>
</dbReference>
<dbReference type="RefSeq" id="WP_147160606.1">
    <property type="nucleotide sequence ID" value="NZ_BJYR01000020.1"/>
</dbReference>
<name>A0A512ANK4_9SPHN</name>
<keyword evidence="1" id="KW-0472">Membrane</keyword>
<keyword evidence="1" id="KW-0812">Transmembrane</keyword>
<accession>A0A512ANK4</accession>
<feature type="transmembrane region" description="Helical" evidence="1">
    <location>
        <begin position="66"/>
        <end position="86"/>
    </location>
</feature>
<dbReference type="AlphaFoldDB" id="A0A512ANK4"/>
<dbReference type="OrthoDB" id="9799456at2"/>
<reference evidence="2 3" key="1">
    <citation type="submission" date="2019-07" db="EMBL/GenBank/DDBJ databases">
        <title>Whole genome shotgun sequence of Novosphingobium sediminis NBRC 106119.</title>
        <authorList>
            <person name="Hosoyama A."/>
            <person name="Uohara A."/>
            <person name="Ohji S."/>
            <person name="Ichikawa N."/>
        </authorList>
    </citation>
    <scope>NUCLEOTIDE SEQUENCE [LARGE SCALE GENOMIC DNA]</scope>
    <source>
        <strain evidence="2 3">NBRC 106119</strain>
    </source>
</reference>
<feature type="transmembrane region" description="Helical" evidence="1">
    <location>
        <begin position="92"/>
        <end position="110"/>
    </location>
</feature>